<dbReference type="Pfam" id="PF25597">
    <property type="entry name" value="SH3_retrovirus"/>
    <property type="match status" value="1"/>
</dbReference>
<dbReference type="InterPro" id="IPR057670">
    <property type="entry name" value="SH3_retrovirus"/>
</dbReference>
<keyword evidence="3" id="KW-0808">Transferase</keyword>
<organism evidence="3">
    <name type="scientific">Tanacetum cinerariifolium</name>
    <name type="common">Dalmatian daisy</name>
    <name type="synonym">Chrysanthemum cinerariifolium</name>
    <dbReference type="NCBI Taxonomy" id="118510"/>
    <lineage>
        <taxon>Eukaryota</taxon>
        <taxon>Viridiplantae</taxon>
        <taxon>Streptophyta</taxon>
        <taxon>Embryophyta</taxon>
        <taxon>Tracheophyta</taxon>
        <taxon>Spermatophyta</taxon>
        <taxon>Magnoliopsida</taxon>
        <taxon>eudicotyledons</taxon>
        <taxon>Gunneridae</taxon>
        <taxon>Pentapetalae</taxon>
        <taxon>asterids</taxon>
        <taxon>campanulids</taxon>
        <taxon>Asterales</taxon>
        <taxon>Asteraceae</taxon>
        <taxon>Asteroideae</taxon>
        <taxon>Anthemideae</taxon>
        <taxon>Anthemidinae</taxon>
        <taxon>Tanacetum</taxon>
    </lineage>
</organism>
<gene>
    <name evidence="3" type="ORF">Tci_061389</name>
</gene>
<dbReference type="AlphaFoldDB" id="A0A6L2NSR4"/>
<evidence type="ECO:0000259" key="2">
    <source>
        <dbReference type="Pfam" id="PF25597"/>
    </source>
</evidence>
<sequence length="216" mass="24457">MVHFSHCCPKTPALPVEYKSFEFFNTNTLDDLLDIPNDEERRNPTPKKHVTLPPYSGSPSTPLNEDDGSHFQGADASASEGESHDKFGSRSEKYVLVGYSNFKKVYKLWSLDNKHIIYSRDVKFFEDIFPFKQNVSFTIDNSVQNINHLNFFNTNTLDDLLDIPNDEERRNPTPKKHVTLPPYSGSPSTPLNEDDGSHFQGADASANEGERSIDLD</sequence>
<feature type="domain" description="Retroviral polymerase SH3-like" evidence="2">
    <location>
        <begin position="82"/>
        <end position="134"/>
    </location>
</feature>
<dbReference type="EMBL" id="BKCJ010009958">
    <property type="protein sequence ID" value="GEU89411.1"/>
    <property type="molecule type" value="Genomic_DNA"/>
</dbReference>
<feature type="region of interest" description="Disordered" evidence="1">
    <location>
        <begin position="163"/>
        <end position="216"/>
    </location>
</feature>
<feature type="region of interest" description="Disordered" evidence="1">
    <location>
        <begin position="34"/>
        <end position="86"/>
    </location>
</feature>
<name>A0A6L2NSR4_TANCI</name>
<protein>
    <submittedName>
        <fullName evidence="3">Putative reverse transcriptase, RNA-dependent DNA polymerase, Gag-polypeptide of LTR copia-type</fullName>
    </submittedName>
</protein>
<evidence type="ECO:0000313" key="3">
    <source>
        <dbReference type="EMBL" id="GEU89411.1"/>
    </source>
</evidence>
<accession>A0A6L2NSR4</accession>
<proteinExistence type="predicted"/>
<comment type="caution">
    <text evidence="3">The sequence shown here is derived from an EMBL/GenBank/DDBJ whole genome shotgun (WGS) entry which is preliminary data.</text>
</comment>
<keyword evidence="3" id="KW-0548">Nucleotidyltransferase</keyword>
<reference evidence="3" key="1">
    <citation type="journal article" date="2019" name="Sci. Rep.">
        <title>Draft genome of Tanacetum cinerariifolium, the natural source of mosquito coil.</title>
        <authorList>
            <person name="Yamashiro T."/>
            <person name="Shiraishi A."/>
            <person name="Satake H."/>
            <person name="Nakayama K."/>
        </authorList>
    </citation>
    <scope>NUCLEOTIDE SEQUENCE</scope>
</reference>
<keyword evidence="3" id="KW-0695">RNA-directed DNA polymerase</keyword>
<dbReference type="GO" id="GO:0003964">
    <property type="term" value="F:RNA-directed DNA polymerase activity"/>
    <property type="evidence" value="ECO:0007669"/>
    <property type="project" value="UniProtKB-KW"/>
</dbReference>
<evidence type="ECO:0000256" key="1">
    <source>
        <dbReference type="SAM" id="MobiDB-lite"/>
    </source>
</evidence>